<evidence type="ECO:0000313" key="4">
    <source>
        <dbReference type="Proteomes" id="UP000465712"/>
    </source>
</evidence>
<gene>
    <name evidence="3" type="ORF">CAG72_03445</name>
</gene>
<name>A0A7X4XX41_9GAMM</name>
<accession>A0A7X4XX41</accession>
<evidence type="ECO:0008006" key="5">
    <source>
        <dbReference type="Google" id="ProtNLM"/>
    </source>
</evidence>
<protein>
    <recommendedName>
        <fullName evidence="5">ATPase</fullName>
    </recommendedName>
</protein>
<evidence type="ECO:0000256" key="1">
    <source>
        <dbReference type="SAM" id="MobiDB-lite"/>
    </source>
</evidence>
<comment type="caution">
    <text evidence="3">The sequence shown here is derived from an EMBL/GenBank/DDBJ whole genome shotgun (WGS) entry which is preliminary data.</text>
</comment>
<dbReference type="AlphaFoldDB" id="A0A7X4XX41"/>
<feature type="region of interest" description="Disordered" evidence="1">
    <location>
        <begin position="362"/>
        <end position="405"/>
    </location>
</feature>
<dbReference type="RefSeq" id="WP_161442890.1">
    <property type="nucleotide sequence ID" value="NZ_WXWU01000072.1"/>
</dbReference>
<evidence type="ECO:0000256" key="2">
    <source>
        <dbReference type="SAM" id="SignalP"/>
    </source>
</evidence>
<feature type="signal peptide" evidence="2">
    <location>
        <begin position="1"/>
        <end position="21"/>
    </location>
</feature>
<evidence type="ECO:0000313" key="3">
    <source>
        <dbReference type="EMBL" id="NAW64264.1"/>
    </source>
</evidence>
<proteinExistence type="predicted"/>
<feature type="chain" id="PRO_5035219645" description="ATPase" evidence="2">
    <location>
        <begin position="22"/>
        <end position="405"/>
    </location>
</feature>
<dbReference type="EMBL" id="WXWW01000054">
    <property type="protein sequence ID" value="NAW64264.1"/>
    <property type="molecule type" value="Genomic_DNA"/>
</dbReference>
<keyword evidence="2" id="KW-0732">Signal</keyword>
<organism evidence="3 4">
    <name type="scientific">Photobacterium halotolerans</name>
    <dbReference type="NCBI Taxonomy" id="265726"/>
    <lineage>
        <taxon>Bacteria</taxon>
        <taxon>Pseudomonadati</taxon>
        <taxon>Pseudomonadota</taxon>
        <taxon>Gammaproteobacteria</taxon>
        <taxon>Vibrionales</taxon>
        <taxon>Vibrionaceae</taxon>
        <taxon>Photobacterium</taxon>
    </lineage>
</organism>
<dbReference type="PROSITE" id="PS51257">
    <property type="entry name" value="PROKAR_LIPOPROTEIN"/>
    <property type="match status" value="1"/>
</dbReference>
<dbReference type="OrthoDB" id="5901624at2"/>
<sequence>MKRTGLSALMVFFAVLLGACSSTPEMSESDTAISEQGEFQRVLSAYRHWQQSMQHTSALAIYSPDTYQRMVASWENAENIYQEITATPSTAYKSYSLFSSTTYLQQIQLELGQVEASFNQLKQLQKVADNVLSPAITQMQYLDSLDARQYYRSEYTRLHRLYASLFALVEDDELSDAREEQDEFLSRSHSLEVKTIKKIYIAPLEAMMIELRRQDVRDYAPNSYAQIELSIEAGKALIDRTPRDFDAIQQAASAVQFELAHAQHISLEVQRLRDLSKDEYESYILDFENKLLRISKALKEDDLRDQPIQEQARLIIAGVNSKGAIARNQPEDEVLKDKDKYIRDLNALVMSQQRQISLLQSKLSADAEAPSSMSVPESGGEAPDTSATFIEPQNDSAESGPAVVR</sequence>
<feature type="compositionally biased region" description="Polar residues" evidence="1">
    <location>
        <begin position="385"/>
        <end position="397"/>
    </location>
</feature>
<dbReference type="Proteomes" id="UP000465712">
    <property type="component" value="Unassembled WGS sequence"/>
</dbReference>
<reference evidence="3 4" key="1">
    <citation type="submission" date="2017-05" db="EMBL/GenBank/DDBJ databases">
        <title>High clonality and local adaptation shapes Vibrionaceae linages within an endangered oasis.</title>
        <authorList>
            <person name="Vazquez-Rosas-Landa M."/>
        </authorList>
    </citation>
    <scope>NUCLEOTIDE SEQUENCE [LARGE SCALE GENOMIC DNA]</scope>
    <source>
        <strain evidence="3 4">P46_P4S1P180</strain>
    </source>
</reference>